<sequence length="280" mass="32218">MNLSEIGQSIDRLSLHQNLTIIEALKDKKLKESYEIIQTAAAKFYGTYHYQQLIVDPLMKKTVVSLNPGTIGQFLFGGLRPEYGMTTFECSPIGIGAIPPDGDKTDGLSPPVCPQQVWYYQNKEYRRLTDDITHADIGDIYVPISFNGLSEADIKKLTKSGVSKVNIYTLIKDENRKEEISIKRTNTIPLEETRPNKLGQHLIKENEQIISRHQFNLFQNKLRNIKIDKEKLMEIANIFRKLSSKNGSRYPGDHQWVWVILIFFFIVIIAWVGYNIKQQK</sequence>
<protein>
    <submittedName>
        <fullName evidence="2">Uncharacterized protein</fullName>
    </submittedName>
</protein>
<keyword evidence="1" id="KW-0472">Membrane</keyword>
<organism evidence="2">
    <name type="scientific">Pithovirus LCPAC201</name>
    <dbReference type="NCBI Taxonomy" id="2506591"/>
    <lineage>
        <taxon>Viruses</taxon>
        <taxon>Pithoviruses</taxon>
    </lineage>
</organism>
<proteinExistence type="predicted"/>
<keyword evidence="1" id="KW-0812">Transmembrane</keyword>
<dbReference type="EMBL" id="MK500499">
    <property type="protein sequence ID" value="QBK90829.1"/>
    <property type="molecule type" value="Genomic_DNA"/>
</dbReference>
<name>A0A481Z6R5_9VIRU</name>
<evidence type="ECO:0000256" key="1">
    <source>
        <dbReference type="SAM" id="Phobius"/>
    </source>
</evidence>
<reference evidence="2" key="1">
    <citation type="journal article" date="2019" name="MBio">
        <title>Virus Genomes from Deep Sea Sediments Expand the Ocean Megavirome and Support Independent Origins of Viral Gigantism.</title>
        <authorList>
            <person name="Backstrom D."/>
            <person name="Yutin N."/>
            <person name="Jorgensen S.L."/>
            <person name="Dharamshi J."/>
            <person name="Homa F."/>
            <person name="Zaremba-Niedwiedzka K."/>
            <person name="Spang A."/>
            <person name="Wolf Y.I."/>
            <person name="Koonin E.V."/>
            <person name="Ettema T.J."/>
        </authorList>
    </citation>
    <scope>NUCLEOTIDE SEQUENCE</scope>
</reference>
<accession>A0A481Z6R5</accession>
<gene>
    <name evidence="2" type="ORF">LCPAC201_01300</name>
</gene>
<keyword evidence="1" id="KW-1133">Transmembrane helix</keyword>
<feature type="transmembrane region" description="Helical" evidence="1">
    <location>
        <begin position="256"/>
        <end position="274"/>
    </location>
</feature>
<evidence type="ECO:0000313" key="2">
    <source>
        <dbReference type="EMBL" id="QBK90829.1"/>
    </source>
</evidence>